<proteinExistence type="predicted"/>
<reference evidence="2" key="1">
    <citation type="submission" date="2020-07" db="EMBL/GenBank/DDBJ databases">
        <title>Metabolic diversity and evolutionary history of the archaeal phylum ###Micrarchaeota### uncovered from a freshwater lake metagenome.</title>
        <authorList>
            <person name="Kadnikov V.V."/>
            <person name="Savvichev A.S."/>
            <person name="Mardanov A.V."/>
            <person name="Beletsky A.V."/>
            <person name="Chupakov A.V."/>
            <person name="Kokryatskaya N.M."/>
            <person name="Pimenov N.V."/>
            <person name="Ravin N.V."/>
        </authorList>
    </citation>
    <scope>NUCLEOTIDE SEQUENCE [LARGE SCALE GENOMIC DNA]</scope>
</reference>
<dbReference type="AlphaFoldDB" id="A0A7D6BQJ1"/>
<accession>A0A7D6BQJ1</accession>
<protein>
    <submittedName>
        <fullName evidence="1">Uncharacterized protein</fullName>
    </submittedName>
</protein>
<name>A0A7D6BQJ1_FERL1</name>
<sequence>MPLKKEEAEELTFGGCTVKFSKEDKMNNLLPAKTDIFDMTISVAEGKVNIKVSRKIEGGEWSARFTDDLFTFKGAKQGNSLLGWFQVKPDGSYAKGVCSDHVQPFRKEGIKVDKNGSINLEEAKRALDVIMEGKVVLNGCSMTKSRLEEIVAFADEIRQAGKLFSDLDNLLKSKIVSDYVEKKKMQTMFLK</sequence>
<organism evidence="1 2">
    <name type="scientific">Fermentimicrarchaeum limneticum</name>
    <dbReference type="NCBI Taxonomy" id="2795018"/>
    <lineage>
        <taxon>Archaea</taxon>
        <taxon>Candidatus Micrarchaeota</taxon>
        <taxon>Candidatus Fermentimicrarchaeales</taxon>
        <taxon>Candidatus Fermentimicrarchaeaceae</taxon>
        <taxon>Candidatus Fermentimicrarchaeum</taxon>
    </lineage>
</organism>
<dbReference type="Proteomes" id="UP000510821">
    <property type="component" value="Chromosome"/>
</dbReference>
<dbReference type="EMBL" id="CP058998">
    <property type="protein sequence ID" value="QLJ52903.1"/>
    <property type="molecule type" value="Genomic_DNA"/>
</dbReference>
<gene>
    <name evidence="1" type="ORF">Sv326_0728</name>
</gene>
<dbReference type="KEGG" id="flt:Sv326_0728"/>
<evidence type="ECO:0000313" key="2">
    <source>
        <dbReference type="Proteomes" id="UP000510821"/>
    </source>
</evidence>
<evidence type="ECO:0000313" key="1">
    <source>
        <dbReference type="EMBL" id="QLJ52903.1"/>
    </source>
</evidence>